<proteinExistence type="predicted"/>
<dbReference type="EMBL" id="BMNT01000020">
    <property type="protein sequence ID" value="GGK91991.1"/>
    <property type="molecule type" value="Genomic_DNA"/>
</dbReference>
<dbReference type="Gene3D" id="1.20.1260.10">
    <property type="match status" value="1"/>
</dbReference>
<protein>
    <recommendedName>
        <fullName evidence="1">DUF4142 domain-containing protein</fullName>
    </recommendedName>
</protein>
<reference evidence="2" key="2">
    <citation type="submission" date="2020-09" db="EMBL/GenBank/DDBJ databases">
        <authorList>
            <person name="Sun Q."/>
            <person name="Ohkuma M."/>
        </authorList>
    </citation>
    <scope>NUCLEOTIDE SEQUENCE</scope>
    <source>
        <strain evidence="2">JCM 13064</strain>
    </source>
</reference>
<sequence length="180" mass="19170">MSPRVHNTGIAAVAMAVVLTLAVTLPASGQNEVSRQDRQFLATAHQGHLAEIAAGKLAQAKGTTETVRSIGATLVTDHTVLDSSLTRTARQLKVPLPAGPSADQKATHDRLAALPGTEFDQEWLTVMIDGNQAALALDERQLQDGFSARIKHLARTATPITHRHLDRLLHAQASQVAETG</sequence>
<name>A0A917VL58_9ACTN</name>
<dbReference type="PANTHER" id="PTHR38593:SF1">
    <property type="entry name" value="BLR2558 PROTEIN"/>
    <property type="match status" value="1"/>
</dbReference>
<gene>
    <name evidence="2" type="ORF">GCM10007964_38250</name>
</gene>
<evidence type="ECO:0000259" key="1">
    <source>
        <dbReference type="Pfam" id="PF13628"/>
    </source>
</evidence>
<feature type="domain" description="DUF4142" evidence="1">
    <location>
        <begin position="36"/>
        <end position="167"/>
    </location>
</feature>
<reference evidence="2" key="1">
    <citation type="journal article" date="2014" name="Int. J. Syst. Evol. Microbiol.">
        <title>Complete genome sequence of Corynebacterium casei LMG S-19264T (=DSM 44701T), isolated from a smear-ripened cheese.</title>
        <authorList>
            <consortium name="US DOE Joint Genome Institute (JGI-PGF)"/>
            <person name="Walter F."/>
            <person name="Albersmeier A."/>
            <person name="Kalinowski J."/>
            <person name="Ruckert C."/>
        </authorList>
    </citation>
    <scope>NUCLEOTIDE SEQUENCE</scope>
    <source>
        <strain evidence="2">JCM 13064</strain>
    </source>
</reference>
<evidence type="ECO:0000313" key="2">
    <source>
        <dbReference type="EMBL" id="GGK91991.1"/>
    </source>
</evidence>
<dbReference type="PANTHER" id="PTHR38593">
    <property type="entry name" value="BLR2558 PROTEIN"/>
    <property type="match status" value="1"/>
</dbReference>
<dbReference type="Pfam" id="PF13628">
    <property type="entry name" value="DUF4142"/>
    <property type="match status" value="1"/>
</dbReference>
<accession>A0A917VL58</accession>
<dbReference type="InterPro" id="IPR025419">
    <property type="entry name" value="DUF4142"/>
</dbReference>
<dbReference type="Proteomes" id="UP000645217">
    <property type="component" value="Unassembled WGS sequence"/>
</dbReference>
<dbReference type="RefSeq" id="WP_189164386.1">
    <property type="nucleotide sequence ID" value="NZ_BMNT01000020.1"/>
</dbReference>
<dbReference type="InterPro" id="IPR012347">
    <property type="entry name" value="Ferritin-like"/>
</dbReference>
<dbReference type="AlphaFoldDB" id="A0A917VL58"/>
<evidence type="ECO:0000313" key="3">
    <source>
        <dbReference type="Proteomes" id="UP000645217"/>
    </source>
</evidence>
<organism evidence="2 3">
    <name type="scientific">Sphaerisporangium melleum</name>
    <dbReference type="NCBI Taxonomy" id="321316"/>
    <lineage>
        <taxon>Bacteria</taxon>
        <taxon>Bacillati</taxon>
        <taxon>Actinomycetota</taxon>
        <taxon>Actinomycetes</taxon>
        <taxon>Streptosporangiales</taxon>
        <taxon>Streptosporangiaceae</taxon>
        <taxon>Sphaerisporangium</taxon>
    </lineage>
</organism>
<keyword evidence="3" id="KW-1185">Reference proteome</keyword>
<comment type="caution">
    <text evidence="2">The sequence shown here is derived from an EMBL/GenBank/DDBJ whole genome shotgun (WGS) entry which is preliminary data.</text>
</comment>